<evidence type="ECO:0000256" key="5">
    <source>
        <dbReference type="SAM" id="Phobius"/>
    </source>
</evidence>
<evidence type="ECO:0000313" key="8">
    <source>
        <dbReference type="Proteomes" id="UP000445000"/>
    </source>
</evidence>
<feature type="transmembrane region" description="Helical" evidence="5">
    <location>
        <begin position="21"/>
        <end position="42"/>
    </location>
</feature>
<keyword evidence="8" id="KW-1185">Reference proteome</keyword>
<keyword evidence="2 5" id="KW-0812">Transmembrane</keyword>
<evidence type="ECO:0000256" key="3">
    <source>
        <dbReference type="ARBA" id="ARBA00022989"/>
    </source>
</evidence>
<proteinExistence type="predicted"/>
<dbReference type="GO" id="GO:0016020">
    <property type="term" value="C:membrane"/>
    <property type="evidence" value="ECO:0007669"/>
    <property type="project" value="UniProtKB-SubCell"/>
</dbReference>
<dbReference type="RefSeq" id="WP_161816451.1">
    <property type="nucleotide sequence ID" value="NZ_BLJN01000011.1"/>
</dbReference>
<dbReference type="InterPro" id="IPR025423">
    <property type="entry name" value="TMEM205-like"/>
</dbReference>
<evidence type="ECO:0000313" key="7">
    <source>
        <dbReference type="EMBL" id="GFE84869.1"/>
    </source>
</evidence>
<organism evidence="7 8">
    <name type="scientific">Steroidobacter agaridevorans</name>
    <dbReference type="NCBI Taxonomy" id="2695856"/>
    <lineage>
        <taxon>Bacteria</taxon>
        <taxon>Pseudomonadati</taxon>
        <taxon>Pseudomonadota</taxon>
        <taxon>Gammaproteobacteria</taxon>
        <taxon>Steroidobacterales</taxon>
        <taxon>Steroidobacteraceae</taxon>
        <taxon>Steroidobacter</taxon>
    </lineage>
</organism>
<dbReference type="AlphaFoldDB" id="A0A829YNZ0"/>
<sequence length="162" mass="17640">MATLTEETALPAPRGRRLLDFCVTFLVTLWAGSLWTVCGIVAPQLFATLPERRLAGQMAARLFHIETWLGVVIAILLIALFAARKAFVTSKTILWLILLTAAAPLASELILGPMMNTAREANDMARFGMLHGVSAVLFLIACLSALALVWKARQPDVNRPGE</sequence>
<dbReference type="Proteomes" id="UP000445000">
    <property type="component" value="Unassembled WGS sequence"/>
</dbReference>
<dbReference type="Pfam" id="PF13664">
    <property type="entry name" value="DUF4149"/>
    <property type="match status" value="1"/>
</dbReference>
<feature type="transmembrane region" description="Helical" evidence="5">
    <location>
        <begin position="127"/>
        <end position="150"/>
    </location>
</feature>
<evidence type="ECO:0000259" key="6">
    <source>
        <dbReference type="Pfam" id="PF13664"/>
    </source>
</evidence>
<evidence type="ECO:0000256" key="2">
    <source>
        <dbReference type="ARBA" id="ARBA00022692"/>
    </source>
</evidence>
<comment type="subcellular location">
    <subcellularLocation>
        <location evidence="1">Membrane</location>
    </subcellularLocation>
</comment>
<keyword evidence="3 5" id="KW-1133">Transmembrane helix</keyword>
<dbReference type="EMBL" id="BLJN01000011">
    <property type="protein sequence ID" value="GFE84869.1"/>
    <property type="molecule type" value="Genomic_DNA"/>
</dbReference>
<keyword evidence="4 5" id="KW-0472">Membrane</keyword>
<feature type="transmembrane region" description="Helical" evidence="5">
    <location>
        <begin position="93"/>
        <end position="115"/>
    </location>
</feature>
<name>A0A829YNZ0_9GAMM</name>
<reference evidence="8" key="1">
    <citation type="submission" date="2020-01" db="EMBL/GenBank/DDBJ databases">
        <title>'Steroidobacter agaridevorans' sp. nov., agar-degrading bacteria isolated from rhizosphere soils.</title>
        <authorList>
            <person name="Ikenaga M."/>
            <person name="Kataoka M."/>
            <person name="Murouchi A."/>
            <person name="Katsuragi S."/>
            <person name="Sakai M."/>
        </authorList>
    </citation>
    <scope>NUCLEOTIDE SEQUENCE [LARGE SCALE GENOMIC DNA]</scope>
    <source>
        <strain evidence="8">YU21-B</strain>
    </source>
</reference>
<evidence type="ECO:0000256" key="1">
    <source>
        <dbReference type="ARBA" id="ARBA00004370"/>
    </source>
</evidence>
<gene>
    <name evidence="7" type="ORF">GCM10011487_68690</name>
</gene>
<feature type="domain" description="TMEM205-like" evidence="6">
    <location>
        <begin position="26"/>
        <end position="121"/>
    </location>
</feature>
<feature type="transmembrane region" description="Helical" evidence="5">
    <location>
        <begin position="62"/>
        <end position="81"/>
    </location>
</feature>
<accession>A0A829YNZ0</accession>
<comment type="caution">
    <text evidence="7">The sequence shown here is derived from an EMBL/GenBank/DDBJ whole genome shotgun (WGS) entry which is preliminary data.</text>
</comment>
<protein>
    <recommendedName>
        <fullName evidence="6">TMEM205-like domain-containing protein</fullName>
    </recommendedName>
</protein>
<evidence type="ECO:0000256" key="4">
    <source>
        <dbReference type="ARBA" id="ARBA00023136"/>
    </source>
</evidence>